<evidence type="ECO:0000256" key="3">
    <source>
        <dbReference type="ARBA" id="ARBA00022448"/>
    </source>
</evidence>
<keyword evidence="7 9" id="KW-1133">Transmembrane helix</keyword>
<evidence type="ECO:0000313" key="12">
    <source>
        <dbReference type="EMBL" id="WAA09343.1"/>
    </source>
</evidence>
<feature type="transmembrane region" description="Helical" evidence="9">
    <location>
        <begin position="191"/>
        <end position="212"/>
    </location>
</feature>
<dbReference type="CDD" id="cd06261">
    <property type="entry name" value="TM_PBP2"/>
    <property type="match status" value="1"/>
</dbReference>
<proteinExistence type="inferred from homology"/>
<feature type="transmembrane region" description="Helical" evidence="9">
    <location>
        <begin position="46"/>
        <end position="67"/>
    </location>
</feature>
<evidence type="ECO:0000256" key="6">
    <source>
        <dbReference type="ARBA" id="ARBA00022692"/>
    </source>
</evidence>
<dbReference type="Proteomes" id="UP001164718">
    <property type="component" value="Chromosome"/>
</dbReference>
<dbReference type="GO" id="GO:0015098">
    <property type="term" value="F:molybdate ion transmembrane transporter activity"/>
    <property type="evidence" value="ECO:0007669"/>
    <property type="project" value="UniProtKB-UniRule"/>
</dbReference>
<reference evidence="12" key="1">
    <citation type="submission" date="2022-09" db="EMBL/GenBank/DDBJ databases">
        <title>Complete Genomes of Fervidibacillus albus and Fervidibacillus halotolerans isolated from tidal flat sediments.</title>
        <authorList>
            <person name="Kwon K.K."/>
            <person name="Yang S.-H."/>
            <person name="Park M.J."/>
            <person name="Oh H.-M."/>
        </authorList>
    </citation>
    <scope>NUCLEOTIDE SEQUENCE</scope>
    <source>
        <strain evidence="12">MEBiC13591</strain>
    </source>
</reference>
<feature type="domain" description="ABC transmembrane type-1" evidence="11">
    <location>
        <begin position="8"/>
        <end position="212"/>
    </location>
</feature>
<gene>
    <name evidence="12" type="primary">modB</name>
    <name evidence="12" type="ORF">OE104_12350</name>
</gene>
<dbReference type="InterPro" id="IPR035906">
    <property type="entry name" value="MetI-like_sf"/>
</dbReference>
<evidence type="ECO:0000256" key="2">
    <source>
        <dbReference type="ARBA" id="ARBA00007069"/>
    </source>
</evidence>
<keyword evidence="8 9" id="KW-0472">Membrane</keyword>
<keyword evidence="5 10" id="KW-0500">Molybdenum</keyword>
<organism evidence="12 13">
    <name type="scientific">Fervidibacillus albus</name>
    <dbReference type="NCBI Taxonomy" id="2980026"/>
    <lineage>
        <taxon>Bacteria</taxon>
        <taxon>Bacillati</taxon>
        <taxon>Bacillota</taxon>
        <taxon>Bacilli</taxon>
        <taxon>Bacillales</taxon>
        <taxon>Bacillaceae</taxon>
        <taxon>Fervidibacillus</taxon>
    </lineage>
</organism>
<comment type="function">
    <text evidence="10">Part of the binding-protein-dependent transport system for molybdenum; probably responsible for the translocation of the substrate across the membrane.</text>
</comment>
<evidence type="ECO:0000256" key="7">
    <source>
        <dbReference type="ARBA" id="ARBA00022989"/>
    </source>
</evidence>
<name>A0A9E8LTI0_9BACI</name>
<evidence type="ECO:0000313" key="13">
    <source>
        <dbReference type="Proteomes" id="UP001164718"/>
    </source>
</evidence>
<dbReference type="RefSeq" id="WP_275417125.1">
    <property type="nucleotide sequence ID" value="NZ_CP106878.1"/>
</dbReference>
<keyword evidence="3 9" id="KW-0813">Transport</keyword>
<protein>
    <recommendedName>
        <fullName evidence="10">Molybdenum transport system permease</fullName>
    </recommendedName>
</protein>
<evidence type="ECO:0000259" key="11">
    <source>
        <dbReference type="PROSITE" id="PS50928"/>
    </source>
</evidence>
<feature type="transmembrane region" description="Helical" evidence="9">
    <location>
        <begin position="12"/>
        <end position="34"/>
    </location>
</feature>
<evidence type="ECO:0000256" key="10">
    <source>
        <dbReference type="RuleBase" id="RU365097"/>
    </source>
</evidence>
<evidence type="ECO:0000256" key="1">
    <source>
        <dbReference type="ARBA" id="ARBA00004651"/>
    </source>
</evidence>
<evidence type="ECO:0000256" key="8">
    <source>
        <dbReference type="ARBA" id="ARBA00023136"/>
    </source>
</evidence>
<dbReference type="InterPro" id="IPR000515">
    <property type="entry name" value="MetI-like"/>
</dbReference>
<comment type="caution">
    <text evidence="10">Lacks conserved residue(s) required for the propagation of feature annotation.</text>
</comment>
<dbReference type="Pfam" id="PF00528">
    <property type="entry name" value="BPD_transp_1"/>
    <property type="match status" value="1"/>
</dbReference>
<keyword evidence="6 9" id="KW-0812">Transmembrane</keyword>
<keyword evidence="4 10" id="KW-1003">Cell membrane</keyword>
<keyword evidence="13" id="KW-1185">Reference proteome</keyword>
<dbReference type="SUPFAM" id="SSF161098">
    <property type="entry name" value="MetI-like"/>
    <property type="match status" value="1"/>
</dbReference>
<dbReference type="EMBL" id="CP106878">
    <property type="protein sequence ID" value="WAA09343.1"/>
    <property type="molecule type" value="Genomic_DNA"/>
</dbReference>
<dbReference type="GO" id="GO:0005886">
    <property type="term" value="C:plasma membrane"/>
    <property type="evidence" value="ECO:0007669"/>
    <property type="project" value="UniProtKB-SubCell"/>
</dbReference>
<dbReference type="PANTHER" id="PTHR30183:SF3">
    <property type="entry name" value="MOLYBDENUM TRANSPORT SYSTEM PERMEASE PROTEIN MODB"/>
    <property type="match status" value="1"/>
</dbReference>
<accession>A0A9E8LTI0</accession>
<dbReference type="PROSITE" id="PS50928">
    <property type="entry name" value="ABC_TM1"/>
    <property type="match status" value="1"/>
</dbReference>
<sequence length="219" mass="24200">MEFSLYPVRLSLIVSSFATIISVLFGLVVTYWMTQGKGRGKMIFETIFFLPIVLPPTVIGFLLIVIFGKNSPIGKTIEWITGSTVLFTVPAAIIAASVVSFPLIYQSMKTGFLSVDQTVIAAAKVDGASNFQLFIYHFIPLSWRSILSGIILGFTRALGEFGATLMFAGNIPGRTQTIPTAIYFFIESGNWTIATYYVMISILFSFLFLLLANRMKSIQ</sequence>
<comment type="subcellular location">
    <subcellularLocation>
        <location evidence="1 9">Cell membrane</location>
        <topology evidence="1 9">Multi-pass membrane protein</topology>
    </subcellularLocation>
</comment>
<evidence type="ECO:0000256" key="5">
    <source>
        <dbReference type="ARBA" id="ARBA00022505"/>
    </source>
</evidence>
<dbReference type="Gene3D" id="1.10.3720.10">
    <property type="entry name" value="MetI-like"/>
    <property type="match status" value="1"/>
</dbReference>
<dbReference type="KEGG" id="faf:OE104_12350"/>
<dbReference type="InterPro" id="IPR011867">
    <property type="entry name" value="ModB_ABC"/>
</dbReference>
<feature type="transmembrane region" description="Helical" evidence="9">
    <location>
        <begin position="79"/>
        <end position="105"/>
    </location>
</feature>
<evidence type="ECO:0000256" key="9">
    <source>
        <dbReference type="RuleBase" id="RU363032"/>
    </source>
</evidence>
<comment type="similarity">
    <text evidence="2 10">Belongs to the binding-protein-dependent transport system permease family. CysTW subfamily.</text>
</comment>
<dbReference type="NCBIfam" id="TIGR02141">
    <property type="entry name" value="modB_ABC"/>
    <property type="match status" value="1"/>
</dbReference>
<dbReference type="AlphaFoldDB" id="A0A9E8LTI0"/>
<dbReference type="PANTHER" id="PTHR30183">
    <property type="entry name" value="MOLYBDENUM TRANSPORT SYSTEM PERMEASE PROTEIN MODB"/>
    <property type="match status" value="1"/>
</dbReference>
<evidence type="ECO:0000256" key="4">
    <source>
        <dbReference type="ARBA" id="ARBA00022475"/>
    </source>
</evidence>